<accession>A0A657LP94</accession>
<keyword evidence="1" id="KW-0732">Signal</keyword>
<evidence type="ECO:0000313" key="3">
    <source>
        <dbReference type="Proteomes" id="UP000182661"/>
    </source>
</evidence>
<proteinExistence type="predicted"/>
<evidence type="ECO:0000256" key="1">
    <source>
        <dbReference type="SAM" id="SignalP"/>
    </source>
</evidence>
<organism evidence="2 3">
    <name type="scientific">Pararhizobium antarcticum</name>
    <dbReference type="NCBI Taxonomy" id="1798805"/>
    <lineage>
        <taxon>Bacteria</taxon>
        <taxon>Pseudomonadati</taxon>
        <taxon>Pseudomonadota</taxon>
        <taxon>Alphaproteobacteria</taxon>
        <taxon>Hyphomicrobiales</taxon>
        <taxon>Rhizobiaceae</taxon>
        <taxon>Rhizobium/Agrobacterium group</taxon>
        <taxon>Pararhizobium</taxon>
    </lineage>
</organism>
<evidence type="ECO:0000313" key="2">
    <source>
        <dbReference type="EMBL" id="OJF92560.1"/>
    </source>
</evidence>
<comment type="caution">
    <text evidence="2">The sequence shown here is derived from an EMBL/GenBank/DDBJ whole genome shotgun (WGS) entry which is preliminary data.</text>
</comment>
<gene>
    <name evidence="2" type="ORF">AX760_22415</name>
</gene>
<dbReference type="AlphaFoldDB" id="A0A657LP94"/>
<name>A0A657LP94_9HYPH</name>
<protein>
    <submittedName>
        <fullName evidence="2">Uncharacterized protein</fullName>
    </submittedName>
</protein>
<reference evidence="2 3" key="1">
    <citation type="submission" date="2016-02" db="EMBL/GenBank/DDBJ databases">
        <title>Genome sequencing of a beta-galactosidase producing bacteria Rhizobium sp. 59.</title>
        <authorList>
            <person name="Wang D."/>
            <person name="Kot W."/>
            <person name="Qin Y."/>
            <person name="Hansen L."/>
            <person name="Naqvi K."/>
            <person name="Rensing C."/>
        </authorList>
    </citation>
    <scope>NUCLEOTIDE SEQUENCE [LARGE SCALE GENOMIC DNA]</scope>
    <source>
        <strain evidence="2 3">59</strain>
    </source>
</reference>
<keyword evidence="3" id="KW-1185">Reference proteome</keyword>
<feature type="signal peptide" evidence="1">
    <location>
        <begin position="1"/>
        <end position="18"/>
    </location>
</feature>
<dbReference type="RefSeq" id="WP_071834816.1">
    <property type="nucleotide sequence ID" value="NZ_LSRP01000115.1"/>
</dbReference>
<dbReference type="Proteomes" id="UP000182661">
    <property type="component" value="Unassembled WGS sequence"/>
</dbReference>
<sequence>MRFLAIFPSVFFASTTYAAACEMSSIKDCGNTNALVWAQSFQPALRGFLNKKKVGWLGQKQDVADVVTEVLGGVPDDVANVTEGLLRFSAVRPQSATERGSVFISTDGKIQAIGVLHFNCAKQCEKTYSLSIMVASDDAKLVKLAEAWGEEQMQLNKQSGFDDTLTVLSHLEVLVQKR</sequence>
<feature type="chain" id="PRO_5024912621" evidence="1">
    <location>
        <begin position="19"/>
        <end position="178"/>
    </location>
</feature>
<dbReference type="EMBL" id="LSRP01000115">
    <property type="protein sequence ID" value="OJF92560.1"/>
    <property type="molecule type" value="Genomic_DNA"/>
</dbReference>
<dbReference type="OrthoDB" id="7562819at2"/>